<name>A0A5C2SMK2_9APHY</name>
<feature type="compositionally biased region" description="Basic residues" evidence="1">
    <location>
        <begin position="421"/>
        <end position="434"/>
    </location>
</feature>
<accession>A0A5C2SMK2</accession>
<sequence length="434" mass="48770">MSQGSSTSRKPRAHTASEIAKDPARFAVWSAHHHLIEAGYHLDMPPSVRAGAEEVFAVFGQLPEDWINSDSEIYPVLQRSHSPKFLKFLQRARNANPQLFSSEVKHEQCLDIFGELQTVFSCWTRVKDMRNSSCKWSEADWASQVYNLLRSPAGKQSNNRSQCSVALPQPLDHYRPSTNAAKNLSARIARPDGALFIPSHRIRHLWDSEDAPFCALCQNPRANNTGSHGGSSSFKWQSILSARLDETSKIEVASAFWEDKKPIHHEMDAAYRQNRMATTAALRQLHALNVRAPVFGLVWSEGTVRAHVDWWNDDNRHFRIASAAYPGAKKRARRVSLPFHEWNLGKPSHIIQVYLLLRNLDRWTVNGFQQLVEQGIKELATAVADGLRTVVPWRARARASIGSKADGADTGTSISSSPVKRQAKSRARSKKCRA</sequence>
<keyword evidence="3" id="KW-1185">Reference proteome</keyword>
<dbReference type="STRING" id="1328759.A0A5C2SMK2"/>
<protein>
    <submittedName>
        <fullName evidence="2">Uncharacterized protein</fullName>
    </submittedName>
</protein>
<dbReference type="EMBL" id="ML122253">
    <property type="protein sequence ID" value="RPD64992.1"/>
    <property type="molecule type" value="Genomic_DNA"/>
</dbReference>
<proteinExistence type="predicted"/>
<dbReference type="OrthoDB" id="3261881at2759"/>
<reference evidence="2" key="1">
    <citation type="journal article" date="2018" name="Genome Biol. Evol.">
        <title>Genomics and development of Lentinus tigrinus, a white-rot wood-decaying mushroom with dimorphic fruiting bodies.</title>
        <authorList>
            <person name="Wu B."/>
            <person name="Xu Z."/>
            <person name="Knudson A."/>
            <person name="Carlson A."/>
            <person name="Chen N."/>
            <person name="Kovaka S."/>
            <person name="LaButti K."/>
            <person name="Lipzen A."/>
            <person name="Pennachio C."/>
            <person name="Riley R."/>
            <person name="Schakwitz W."/>
            <person name="Umezawa K."/>
            <person name="Ohm R.A."/>
            <person name="Grigoriev I.V."/>
            <person name="Nagy L.G."/>
            <person name="Gibbons J."/>
            <person name="Hibbett D."/>
        </authorList>
    </citation>
    <scope>NUCLEOTIDE SEQUENCE [LARGE SCALE GENOMIC DNA]</scope>
    <source>
        <strain evidence="2">ALCF2SS1-6</strain>
    </source>
</reference>
<evidence type="ECO:0000313" key="2">
    <source>
        <dbReference type="EMBL" id="RPD64992.1"/>
    </source>
</evidence>
<organism evidence="2 3">
    <name type="scientific">Lentinus tigrinus ALCF2SS1-6</name>
    <dbReference type="NCBI Taxonomy" id="1328759"/>
    <lineage>
        <taxon>Eukaryota</taxon>
        <taxon>Fungi</taxon>
        <taxon>Dikarya</taxon>
        <taxon>Basidiomycota</taxon>
        <taxon>Agaricomycotina</taxon>
        <taxon>Agaricomycetes</taxon>
        <taxon>Polyporales</taxon>
        <taxon>Polyporaceae</taxon>
        <taxon>Lentinus</taxon>
    </lineage>
</organism>
<evidence type="ECO:0000256" key="1">
    <source>
        <dbReference type="SAM" id="MobiDB-lite"/>
    </source>
</evidence>
<dbReference type="AlphaFoldDB" id="A0A5C2SMK2"/>
<feature type="compositionally biased region" description="Polar residues" evidence="1">
    <location>
        <begin position="410"/>
        <end position="419"/>
    </location>
</feature>
<evidence type="ECO:0000313" key="3">
    <source>
        <dbReference type="Proteomes" id="UP000313359"/>
    </source>
</evidence>
<dbReference type="Proteomes" id="UP000313359">
    <property type="component" value="Unassembled WGS sequence"/>
</dbReference>
<feature type="region of interest" description="Disordered" evidence="1">
    <location>
        <begin position="402"/>
        <end position="434"/>
    </location>
</feature>
<gene>
    <name evidence="2" type="ORF">L227DRAFT_598368</name>
</gene>